<gene>
    <name evidence="2" type="primary">B9D1</name>
</gene>
<dbReference type="AlphaFoldDB" id="A0A5F9CNJ8"/>
<organism evidence="2 3">
    <name type="scientific">Oryctolagus cuniculus</name>
    <name type="common">Rabbit</name>
    <dbReference type="NCBI Taxonomy" id="9986"/>
    <lineage>
        <taxon>Eukaryota</taxon>
        <taxon>Metazoa</taxon>
        <taxon>Chordata</taxon>
        <taxon>Craniata</taxon>
        <taxon>Vertebrata</taxon>
        <taxon>Euteleostomi</taxon>
        <taxon>Mammalia</taxon>
        <taxon>Eutheria</taxon>
        <taxon>Euarchontoglires</taxon>
        <taxon>Glires</taxon>
        <taxon>Lagomorpha</taxon>
        <taxon>Leporidae</taxon>
        <taxon>Oryctolagus</taxon>
    </lineage>
</organism>
<keyword evidence="3" id="KW-1185">Reference proteome</keyword>
<dbReference type="Bgee" id="ENSOCUG00000027669">
    <property type="expression patterns" value="Expressed in testis and 16 other cell types or tissues"/>
</dbReference>
<sequence length="132" mass="14261">MTTCTVSTALCTARTGPPLRGWRRGSHRSRARARTCGRRWCGFPSTSRLRAPTPSAGHRWCSACTVRMCSGTTWSGATGPCMSPSPLAGTERPSPCSSQSPHPNCRSSPAGSWDGGPSTRTPRWWRREKAGK</sequence>
<evidence type="ECO:0000313" key="3">
    <source>
        <dbReference type="Proteomes" id="UP000001811"/>
    </source>
</evidence>
<feature type="compositionally biased region" description="Polar residues" evidence="1">
    <location>
        <begin position="95"/>
        <end position="110"/>
    </location>
</feature>
<name>A0A5F9CNJ8_RABIT</name>
<reference evidence="2" key="3">
    <citation type="submission" date="2025-09" db="UniProtKB">
        <authorList>
            <consortium name="Ensembl"/>
        </authorList>
    </citation>
    <scope>IDENTIFICATION</scope>
    <source>
        <strain evidence="2">Thorbecke</strain>
    </source>
</reference>
<reference evidence="2" key="2">
    <citation type="submission" date="2025-08" db="UniProtKB">
        <authorList>
            <consortium name="Ensembl"/>
        </authorList>
    </citation>
    <scope>IDENTIFICATION</scope>
    <source>
        <strain evidence="2">Thorbecke</strain>
    </source>
</reference>
<reference evidence="2 3" key="1">
    <citation type="journal article" date="2011" name="Nature">
        <title>A high-resolution map of human evolutionary constraint using 29 mammals.</title>
        <authorList>
            <person name="Lindblad-Toh K."/>
            <person name="Garber M."/>
            <person name="Zuk O."/>
            <person name="Lin M.F."/>
            <person name="Parker B.J."/>
            <person name="Washietl S."/>
            <person name="Kheradpour P."/>
            <person name="Ernst J."/>
            <person name="Jordan G."/>
            <person name="Mauceli E."/>
            <person name="Ward L.D."/>
            <person name="Lowe C.B."/>
            <person name="Holloway A.K."/>
            <person name="Clamp M."/>
            <person name="Gnerre S."/>
            <person name="Alfoldi J."/>
            <person name="Beal K."/>
            <person name="Chang J."/>
            <person name="Clawson H."/>
            <person name="Cuff J."/>
            <person name="Di Palma F."/>
            <person name="Fitzgerald S."/>
            <person name="Flicek P."/>
            <person name="Guttman M."/>
            <person name="Hubisz M.J."/>
            <person name="Jaffe D.B."/>
            <person name="Jungreis I."/>
            <person name="Kent W.J."/>
            <person name="Kostka D."/>
            <person name="Lara M."/>
            <person name="Martins A.L."/>
            <person name="Massingham T."/>
            <person name="Moltke I."/>
            <person name="Raney B.J."/>
            <person name="Rasmussen M.D."/>
            <person name="Robinson J."/>
            <person name="Stark A."/>
            <person name="Vilella A.J."/>
            <person name="Wen J."/>
            <person name="Xie X."/>
            <person name="Zody M.C."/>
            <person name="Baldwin J."/>
            <person name="Bloom T."/>
            <person name="Chin C.W."/>
            <person name="Heiman D."/>
            <person name="Nicol R."/>
            <person name="Nusbaum C."/>
            <person name="Young S."/>
            <person name="Wilkinson J."/>
            <person name="Worley K.C."/>
            <person name="Kovar C.L."/>
            <person name="Muzny D.M."/>
            <person name="Gibbs R.A."/>
            <person name="Cree A."/>
            <person name="Dihn H.H."/>
            <person name="Fowler G."/>
            <person name="Jhangiani S."/>
            <person name="Joshi V."/>
            <person name="Lee S."/>
            <person name="Lewis L.R."/>
            <person name="Nazareth L.V."/>
            <person name="Okwuonu G."/>
            <person name="Santibanez J."/>
            <person name="Warren W.C."/>
            <person name="Mardis E.R."/>
            <person name="Weinstock G.M."/>
            <person name="Wilson R.K."/>
            <person name="Delehaunty K."/>
            <person name="Dooling D."/>
            <person name="Fronik C."/>
            <person name="Fulton L."/>
            <person name="Fulton B."/>
            <person name="Graves T."/>
            <person name="Minx P."/>
            <person name="Sodergren E."/>
            <person name="Birney E."/>
            <person name="Margulies E.H."/>
            <person name="Herrero J."/>
            <person name="Green E.D."/>
            <person name="Haussler D."/>
            <person name="Siepel A."/>
            <person name="Goldman N."/>
            <person name="Pollard K.S."/>
            <person name="Pedersen J.S."/>
            <person name="Lander E.S."/>
            <person name="Kellis M."/>
        </authorList>
    </citation>
    <scope>NUCLEOTIDE SEQUENCE [LARGE SCALE GENOMIC DNA]</scope>
    <source>
        <strain evidence="3">Thorbecke</strain>
    </source>
</reference>
<dbReference type="Proteomes" id="UP000001811">
    <property type="component" value="Unplaced"/>
</dbReference>
<proteinExistence type="predicted"/>
<accession>A0A5F9CNJ8</accession>
<feature type="region of interest" description="Disordered" evidence="1">
    <location>
        <begin position="80"/>
        <end position="132"/>
    </location>
</feature>
<dbReference type="Ensembl" id="ENSOCUT00000049907.1">
    <property type="protein sequence ID" value="ENSOCUP00000034996.1"/>
    <property type="gene ID" value="ENSOCUG00000027669.3"/>
</dbReference>
<protein>
    <submittedName>
        <fullName evidence="2">B9 domain containing 1</fullName>
    </submittedName>
</protein>
<evidence type="ECO:0000313" key="2">
    <source>
        <dbReference type="Ensembl" id="ENSOCUP00000034996.1"/>
    </source>
</evidence>
<evidence type="ECO:0000256" key="1">
    <source>
        <dbReference type="SAM" id="MobiDB-lite"/>
    </source>
</evidence>
<dbReference type="GeneTree" id="ENSGT00940000160079"/>